<evidence type="ECO:0000313" key="2">
    <source>
        <dbReference type="Proteomes" id="UP000829398"/>
    </source>
</evidence>
<organism evidence="1 2">
    <name type="scientific">Citrus sinensis</name>
    <name type="common">Sweet orange</name>
    <name type="synonym">Citrus aurantium var. sinensis</name>
    <dbReference type="NCBI Taxonomy" id="2711"/>
    <lineage>
        <taxon>Eukaryota</taxon>
        <taxon>Viridiplantae</taxon>
        <taxon>Streptophyta</taxon>
        <taxon>Embryophyta</taxon>
        <taxon>Tracheophyta</taxon>
        <taxon>Spermatophyta</taxon>
        <taxon>Magnoliopsida</taxon>
        <taxon>eudicotyledons</taxon>
        <taxon>Gunneridae</taxon>
        <taxon>Pentapetalae</taxon>
        <taxon>rosids</taxon>
        <taxon>malvids</taxon>
        <taxon>Sapindales</taxon>
        <taxon>Rutaceae</taxon>
        <taxon>Aurantioideae</taxon>
        <taxon>Citrus</taxon>
    </lineage>
</organism>
<dbReference type="Proteomes" id="UP000829398">
    <property type="component" value="Chromosome 6"/>
</dbReference>
<dbReference type="EMBL" id="CM039175">
    <property type="protein sequence ID" value="KAH9735311.1"/>
    <property type="molecule type" value="Genomic_DNA"/>
</dbReference>
<gene>
    <name evidence="1" type="ORF">KPL71_017694</name>
</gene>
<name>A0ACB8JU72_CITSI</name>
<comment type="caution">
    <text evidence="1">The sequence shown here is derived from an EMBL/GenBank/DDBJ whole genome shotgun (WGS) entry which is preliminary data.</text>
</comment>
<evidence type="ECO:0000313" key="1">
    <source>
        <dbReference type="EMBL" id="KAH9735311.1"/>
    </source>
</evidence>
<accession>A0ACB8JU72</accession>
<proteinExistence type="predicted"/>
<reference evidence="2" key="1">
    <citation type="journal article" date="2023" name="Hortic. Res.">
        <title>A chromosome-level phased genome enabling allele-level studies in sweet orange: a case study on citrus Huanglongbing tolerance.</title>
        <authorList>
            <person name="Wu B."/>
            <person name="Yu Q."/>
            <person name="Deng Z."/>
            <person name="Duan Y."/>
            <person name="Luo F."/>
            <person name="Gmitter F. Jr."/>
        </authorList>
    </citation>
    <scope>NUCLEOTIDE SEQUENCE [LARGE SCALE GENOMIC DNA]</scope>
    <source>
        <strain evidence="2">cv. Valencia</strain>
    </source>
</reference>
<protein>
    <submittedName>
        <fullName evidence="1">Diaminopimelate decarboxylase 2 chloroplastic</fullName>
    </submittedName>
</protein>
<sequence>MDRFVRVKQQPMDQMATGFIDGFMGFVGGYRKSRSDRSEVKQSSMQQQADPVVSAADLVEWCAAAGSLLSDCYYTDTDSVVLGSPLPEDRISSTELGKLKLEHFVDRAHFITPKCYLLKTKSGVSGKSVSLTVALRNENGLAEVMQLIIFNRELDGSFYALGSNFDYASQAEIKGKWHPRCDLLIRIKALDDCKAVCPQAQDSKCGANLAEIGALLEAALASQLGVVGISFHIGSGATDFGAFDGAISAAKAVFDAASARHGLTDQMRAKHWRGRADCHFGAGPFPRDSAFTLATRNCRESNAIAKCTPLAGSSNRTCTGMIYNSTVFGPTLDAYDKLFTGHPELQVGNWLVFSQIGACTAVYGSGFKGFNTADIPTCLLI</sequence>
<keyword evidence="2" id="KW-1185">Reference proteome</keyword>